<dbReference type="InterPro" id="IPR007527">
    <property type="entry name" value="Znf_SWIM"/>
</dbReference>
<dbReference type="Proteomes" id="UP001230908">
    <property type="component" value="Unassembled WGS sequence"/>
</dbReference>
<gene>
    <name evidence="3" type="ORF">RB614_40445</name>
</gene>
<evidence type="ECO:0000313" key="4">
    <source>
        <dbReference type="Proteomes" id="UP001230908"/>
    </source>
</evidence>
<keyword evidence="4" id="KW-1185">Reference proteome</keyword>
<accession>A0ABU0ZUZ0</accession>
<dbReference type="EMBL" id="JAVHUY010000062">
    <property type="protein sequence ID" value="MDQ7910780.1"/>
    <property type="molecule type" value="Genomic_DNA"/>
</dbReference>
<protein>
    <recommendedName>
        <fullName evidence="2">SWIM-type domain-containing protein</fullName>
    </recommendedName>
</protein>
<dbReference type="PROSITE" id="PS50966">
    <property type="entry name" value="ZF_SWIM"/>
    <property type="match status" value="1"/>
</dbReference>
<keyword evidence="1" id="KW-0862">Zinc</keyword>
<evidence type="ECO:0000259" key="2">
    <source>
        <dbReference type="PROSITE" id="PS50966"/>
    </source>
</evidence>
<sequence length="77" mass="8468">MSRESAASKAARYLAEGRLVVLRVVPGEVDATCRGDGAVYQVTYRRGLWHCTCDARGRCSHKLALGLVVAPSTERYR</sequence>
<dbReference type="RefSeq" id="WP_308718021.1">
    <property type="nucleotide sequence ID" value="NZ_JAVHUY010000062.1"/>
</dbReference>
<reference evidence="3 4" key="1">
    <citation type="submission" date="2023-08" db="EMBL/GenBank/DDBJ databases">
        <title>Phytohabitans sansha sp. nov., isolated from marine sediment.</title>
        <authorList>
            <person name="Zhao Y."/>
            <person name="Yi K."/>
        </authorList>
    </citation>
    <scope>NUCLEOTIDE SEQUENCE [LARGE SCALE GENOMIC DNA]</scope>
    <source>
        <strain evidence="3 4">ZYX-F-186</strain>
    </source>
</reference>
<comment type="caution">
    <text evidence="3">The sequence shown here is derived from an EMBL/GenBank/DDBJ whole genome shotgun (WGS) entry which is preliminary data.</text>
</comment>
<evidence type="ECO:0000256" key="1">
    <source>
        <dbReference type="PROSITE-ProRule" id="PRU00325"/>
    </source>
</evidence>
<keyword evidence="1" id="KW-0479">Metal-binding</keyword>
<organism evidence="3 4">
    <name type="scientific">Phytohabitans maris</name>
    <dbReference type="NCBI Taxonomy" id="3071409"/>
    <lineage>
        <taxon>Bacteria</taxon>
        <taxon>Bacillati</taxon>
        <taxon>Actinomycetota</taxon>
        <taxon>Actinomycetes</taxon>
        <taxon>Micromonosporales</taxon>
        <taxon>Micromonosporaceae</taxon>
    </lineage>
</organism>
<keyword evidence="1" id="KW-0863">Zinc-finger</keyword>
<name>A0ABU0ZUZ0_9ACTN</name>
<feature type="domain" description="SWIM-type" evidence="2">
    <location>
        <begin position="40"/>
        <end position="70"/>
    </location>
</feature>
<evidence type="ECO:0000313" key="3">
    <source>
        <dbReference type="EMBL" id="MDQ7910780.1"/>
    </source>
</evidence>
<proteinExistence type="predicted"/>